<dbReference type="Gene3D" id="3.40.50.1110">
    <property type="entry name" value="SGNH hydrolase"/>
    <property type="match status" value="1"/>
</dbReference>
<dbReference type="SMART" id="SM00236">
    <property type="entry name" value="fCBD"/>
    <property type="match status" value="1"/>
</dbReference>
<feature type="chain" id="PRO_5012169251" evidence="4">
    <location>
        <begin position="20"/>
        <end position="276"/>
    </location>
</feature>
<dbReference type="Pfam" id="PF13472">
    <property type="entry name" value="Lipase_GDSL_2"/>
    <property type="match status" value="1"/>
</dbReference>
<feature type="signal peptide" evidence="4">
    <location>
        <begin position="1"/>
        <end position="19"/>
    </location>
</feature>
<keyword evidence="2 4" id="KW-0732">Signal</keyword>
<keyword evidence="3 6" id="KW-0378">Hydrolase</keyword>
<dbReference type="GO" id="GO:0005975">
    <property type="term" value="P:carbohydrate metabolic process"/>
    <property type="evidence" value="ECO:0007669"/>
    <property type="project" value="InterPro"/>
</dbReference>
<dbReference type="GO" id="GO:0030248">
    <property type="term" value="F:cellulose binding"/>
    <property type="evidence" value="ECO:0007669"/>
    <property type="project" value="InterPro"/>
</dbReference>
<evidence type="ECO:0000313" key="6">
    <source>
        <dbReference type="EMBL" id="ORY47146.1"/>
    </source>
</evidence>
<protein>
    <submittedName>
        <fullName evidence="6">SGNH hydrolase</fullName>
    </submittedName>
</protein>
<dbReference type="Proteomes" id="UP000193920">
    <property type="component" value="Unassembled WGS sequence"/>
</dbReference>
<evidence type="ECO:0000256" key="3">
    <source>
        <dbReference type="ARBA" id="ARBA00022801"/>
    </source>
</evidence>
<dbReference type="GO" id="GO:0016787">
    <property type="term" value="F:hydrolase activity"/>
    <property type="evidence" value="ECO:0007669"/>
    <property type="project" value="UniProtKB-KW"/>
</dbReference>
<dbReference type="InterPro" id="IPR035971">
    <property type="entry name" value="CBD_sf"/>
</dbReference>
<comment type="similarity">
    <text evidence="1">Belongs to the 'GDSL' lipolytic enzyme family.</text>
</comment>
<dbReference type="Pfam" id="PF00734">
    <property type="entry name" value="CBM_1"/>
    <property type="match status" value="1"/>
</dbReference>
<gene>
    <name evidence="6" type="ORF">LY90DRAFT_619895</name>
</gene>
<dbReference type="SUPFAM" id="SSF52266">
    <property type="entry name" value="SGNH hydrolase"/>
    <property type="match status" value="1"/>
</dbReference>
<evidence type="ECO:0000259" key="5">
    <source>
        <dbReference type="PROSITE" id="PS51164"/>
    </source>
</evidence>
<dbReference type="SUPFAM" id="SSF57180">
    <property type="entry name" value="Cellulose-binding domain"/>
    <property type="match status" value="1"/>
</dbReference>
<sequence length="276" mass="31171">MKISITFSLVLLSAASVISKNCNSANYQCEGKNWSGLTCCEAGYKCKKIDEWYSKCVLSSSKDKIEKEKDNTMKMKPITIWTIGDSTVSSFNDSYYYPRYGYGTQIGKYMNKNVVINNLAISGESSKSFTERKNYQTLLSSMKAGDYLTISFGHNDQKQDKKRFTNPNGDYTVTGSFANSLYESYIKIAMEKGVHVILATPIVRRPNKGHWTDVKLHITEEKDGYEGGDYPQVIRNLGIKELGIPEISDYVIDAKAPTMEESLIANPNYHRKTNKK</sequence>
<feature type="domain" description="CBM1" evidence="5">
    <location>
        <begin position="21"/>
        <end position="57"/>
    </location>
</feature>
<comment type="caution">
    <text evidence="6">The sequence shown here is derived from an EMBL/GenBank/DDBJ whole genome shotgun (WGS) entry which is preliminary data.</text>
</comment>
<dbReference type="AlphaFoldDB" id="A0A1Y2CJK6"/>
<dbReference type="OrthoDB" id="2141316at2759"/>
<evidence type="ECO:0000256" key="1">
    <source>
        <dbReference type="ARBA" id="ARBA00008668"/>
    </source>
</evidence>
<evidence type="ECO:0000256" key="2">
    <source>
        <dbReference type="ARBA" id="ARBA00022729"/>
    </source>
</evidence>
<accession>A0A1Y2CJK6</accession>
<organism evidence="6 7">
    <name type="scientific">Neocallimastix californiae</name>
    <dbReference type="NCBI Taxonomy" id="1754190"/>
    <lineage>
        <taxon>Eukaryota</taxon>
        <taxon>Fungi</taxon>
        <taxon>Fungi incertae sedis</taxon>
        <taxon>Chytridiomycota</taxon>
        <taxon>Chytridiomycota incertae sedis</taxon>
        <taxon>Neocallimastigomycetes</taxon>
        <taxon>Neocallimastigales</taxon>
        <taxon>Neocallimastigaceae</taxon>
        <taxon>Neocallimastix</taxon>
    </lineage>
</organism>
<name>A0A1Y2CJK6_9FUNG</name>
<evidence type="ECO:0000256" key="4">
    <source>
        <dbReference type="SAM" id="SignalP"/>
    </source>
</evidence>
<dbReference type="PANTHER" id="PTHR43695:SF1">
    <property type="entry name" value="RHAMNOGALACTURONAN ACETYLESTERASE"/>
    <property type="match status" value="1"/>
</dbReference>
<dbReference type="InterPro" id="IPR037459">
    <property type="entry name" value="RhgT-like"/>
</dbReference>
<keyword evidence="7" id="KW-1185">Reference proteome</keyword>
<dbReference type="PANTHER" id="PTHR43695">
    <property type="entry name" value="PUTATIVE (AFU_ORTHOLOGUE AFUA_2G17250)-RELATED"/>
    <property type="match status" value="1"/>
</dbReference>
<dbReference type="EMBL" id="MCOG01000105">
    <property type="protein sequence ID" value="ORY47146.1"/>
    <property type="molecule type" value="Genomic_DNA"/>
</dbReference>
<evidence type="ECO:0000313" key="7">
    <source>
        <dbReference type="Proteomes" id="UP000193920"/>
    </source>
</evidence>
<dbReference type="GO" id="GO:0005576">
    <property type="term" value="C:extracellular region"/>
    <property type="evidence" value="ECO:0007669"/>
    <property type="project" value="InterPro"/>
</dbReference>
<dbReference type="InterPro" id="IPR013830">
    <property type="entry name" value="SGNH_hydro"/>
</dbReference>
<dbReference type="PROSITE" id="PS51164">
    <property type="entry name" value="CBM1_2"/>
    <property type="match status" value="1"/>
</dbReference>
<dbReference type="InterPro" id="IPR000254">
    <property type="entry name" value="CBD"/>
</dbReference>
<reference evidence="6 7" key="1">
    <citation type="submission" date="2016-08" db="EMBL/GenBank/DDBJ databases">
        <title>A Parts List for Fungal Cellulosomes Revealed by Comparative Genomics.</title>
        <authorList>
            <consortium name="DOE Joint Genome Institute"/>
            <person name="Haitjema C.H."/>
            <person name="Gilmore S.P."/>
            <person name="Henske J.K."/>
            <person name="Solomon K.V."/>
            <person name="De Groot R."/>
            <person name="Kuo A."/>
            <person name="Mondo S.J."/>
            <person name="Salamov A.A."/>
            <person name="Labutti K."/>
            <person name="Zhao Z."/>
            <person name="Chiniquy J."/>
            <person name="Barry K."/>
            <person name="Brewer H.M."/>
            <person name="Purvine S.O."/>
            <person name="Wright A.T."/>
            <person name="Boxma B."/>
            <person name="Van Alen T."/>
            <person name="Hackstein J.H."/>
            <person name="Baker S.E."/>
            <person name="Grigoriev I.V."/>
            <person name="O'Malley M.A."/>
        </authorList>
    </citation>
    <scope>NUCLEOTIDE SEQUENCE [LARGE SCALE GENOMIC DNA]</scope>
    <source>
        <strain evidence="6 7">G1</strain>
    </source>
</reference>
<proteinExistence type="inferred from homology"/>
<dbReference type="STRING" id="1754190.A0A1Y2CJK6"/>
<dbReference type="InterPro" id="IPR036514">
    <property type="entry name" value="SGNH_hydro_sf"/>
</dbReference>